<evidence type="ECO:0000313" key="8">
    <source>
        <dbReference type="EMBL" id="QGG48136.1"/>
    </source>
</evidence>
<dbReference type="GO" id="GO:0003735">
    <property type="term" value="F:structural constituent of ribosome"/>
    <property type="evidence" value="ECO:0007669"/>
    <property type="project" value="InterPro"/>
</dbReference>
<evidence type="ECO:0000313" key="9">
    <source>
        <dbReference type="Proteomes" id="UP000366051"/>
    </source>
</evidence>
<dbReference type="KEGG" id="hcv:FTV88_2038"/>
<dbReference type="HAMAP" id="MF_00402">
    <property type="entry name" value="Ribosomal_bL19"/>
    <property type="match status" value="1"/>
</dbReference>
<keyword evidence="3 6" id="KW-0689">Ribosomal protein</keyword>
<dbReference type="EMBL" id="CP045875">
    <property type="protein sequence ID" value="QGG48136.1"/>
    <property type="molecule type" value="Genomic_DNA"/>
</dbReference>
<protein>
    <recommendedName>
        <fullName evidence="5 6">Large ribosomal subunit protein bL19</fullName>
    </recommendedName>
</protein>
<dbReference type="AlphaFoldDB" id="A0A5Q2N3H2"/>
<dbReference type="InterPro" id="IPR001857">
    <property type="entry name" value="Ribosomal_bL19"/>
</dbReference>
<sequence length="114" mass="13189">MQEIIRQIEAAQIRKDIPQFGPGDTVRVHVKVVEGNRERIQIFEGVVIKIKGGGLRETFTVRRVSYGVAVERIFPIHSPRLDKIEVIRRGRVRRAKLYYLRGLSGKAARIKDRR</sequence>
<accession>A0A5Q2N3H2</accession>
<evidence type="ECO:0000256" key="6">
    <source>
        <dbReference type="HAMAP-Rule" id="MF_00402"/>
    </source>
</evidence>
<dbReference type="PRINTS" id="PR00061">
    <property type="entry name" value="RIBOSOMALL19"/>
</dbReference>
<dbReference type="GO" id="GO:0006412">
    <property type="term" value="P:translation"/>
    <property type="evidence" value="ECO:0007669"/>
    <property type="project" value="UniProtKB-UniRule"/>
</dbReference>
<keyword evidence="9" id="KW-1185">Reference proteome</keyword>
<evidence type="ECO:0000256" key="4">
    <source>
        <dbReference type="ARBA" id="ARBA00023274"/>
    </source>
</evidence>
<dbReference type="Proteomes" id="UP000366051">
    <property type="component" value="Chromosome"/>
</dbReference>
<evidence type="ECO:0000256" key="7">
    <source>
        <dbReference type="RuleBase" id="RU000559"/>
    </source>
</evidence>
<dbReference type="OrthoDB" id="9803541at2"/>
<dbReference type="InterPro" id="IPR008991">
    <property type="entry name" value="Translation_prot_SH3-like_sf"/>
</dbReference>
<dbReference type="NCBIfam" id="TIGR01024">
    <property type="entry name" value="rplS_bact"/>
    <property type="match status" value="1"/>
</dbReference>
<comment type="similarity">
    <text evidence="2 6 7">Belongs to the bacterial ribosomal protein bL19 family.</text>
</comment>
<comment type="function">
    <text evidence="1 6 7">This protein is located at the 30S-50S ribosomal subunit interface and may play a role in the structure and function of the aminoacyl-tRNA binding site.</text>
</comment>
<dbReference type="Gene3D" id="2.30.30.790">
    <property type="match status" value="1"/>
</dbReference>
<evidence type="ECO:0000256" key="1">
    <source>
        <dbReference type="ARBA" id="ARBA00002349"/>
    </source>
</evidence>
<dbReference type="FunFam" id="2.30.30.790:FF:000001">
    <property type="entry name" value="50S ribosomal protein L19"/>
    <property type="match status" value="1"/>
</dbReference>
<dbReference type="PANTHER" id="PTHR15680">
    <property type="entry name" value="RIBOSOMAL PROTEIN L19"/>
    <property type="match status" value="1"/>
</dbReference>
<proteinExistence type="inferred from homology"/>
<dbReference type="PANTHER" id="PTHR15680:SF9">
    <property type="entry name" value="LARGE RIBOSOMAL SUBUNIT PROTEIN BL19M"/>
    <property type="match status" value="1"/>
</dbReference>
<dbReference type="Pfam" id="PF01245">
    <property type="entry name" value="Ribosomal_L19"/>
    <property type="match status" value="1"/>
</dbReference>
<dbReference type="RefSeq" id="WP_153725386.1">
    <property type="nucleotide sequence ID" value="NZ_CP045875.1"/>
</dbReference>
<evidence type="ECO:0000256" key="3">
    <source>
        <dbReference type="ARBA" id="ARBA00022980"/>
    </source>
</evidence>
<keyword evidence="4 6" id="KW-0687">Ribonucleoprotein</keyword>
<reference evidence="9" key="1">
    <citation type="submission" date="2019-11" db="EMBL/GenBank/DDBJ databases">
        <title>Genome sequence of Heliorestis convoluta strain HH, an alkaliphilic and minimalistic phototrophic bacterium from a soda lake in Egypt.</title>
        <authorList>
            <person name="Dewey E.D."/>
            <person name="Stokes L.M."/>
            <person name="Burchell B.M."/>
            <person name="Shaffer K.N."/>
            <person name="Huntington A.M."/>
            <person name="Baker J.M."/>
            <person name="Nadendla S."/>
            <person name="Giglio M.G."/>
            <person name="Touchman J.W."/>
            <person name="Blankenship R.E."/>
            <person name="Madigan M.T."/>
            <person name="Sattley W.M."/>
        </authorList>
    </citation>
    <scope>NUCLEOTIDE SEQUENCE [LARGE SCALE GENOMIC DNA]</scope>
    <source>
        <strain evidence="9">HH</strain>
    </source>
</reference>
<evidence type="ECO:0000256" key="2">
    <source>
        <dbReference type="ARBA" id="ARBA00005781"/>
    </source>
</evidence>
<name>A0A5Q2N3H2_9FIRM</name>
<dbReference type="InterPro" id="IPR018257">
    <property type="entry name" value="Ribosomal_bL19_CS"/>
</dbReference>
<organism evidence="8 9">
    <name type="scientific">Heliorestis convoluta</name>
    <dbReference type="NCBI Taxonomy" id="356322"/>
    <lineage>
        <taxon>Bacteria</taxon>
        <taxon>Bacillati</taxon>
        <taxon>Bacillota</taxon>
        <taxon>Clostridia</taxon>
        <taxon>Eubacteriales</taxon>
        <taxon>Heliobacteriaceae</taxon>
        <taxon>Heliorestis</taxon>
    </lineage>
</organism>
<dbReference type="SUPFAM" id="SSF50104">
    <property type="entry name" value="Translation proteins SH3-like domain"/>
    <property type="match status" value="1"/>
</dbReference>
<dbReference type="GO" id="GO:0022625">
    <property type="term" value="C:cytosolic large ribosomal subunit"/>
    <property type="evidence" value="ECO:0007669"/>
    <property type="project" value="TreeGrafter"/>
</dbReference>
<dbReference type="PROSITE" id="PS01015">
    <property type="entry name" value="RIBOSOMAL_L19"/>
    <property type="match status" value="1"/>
</dbReference>
<dbReference type="InterPro" id="IPR038657">
    <property type="entry name" value="Ribosomal_bL19_sf"/>
</dbReference>
<dbReference type="PIRSF" id="PIRSF002191">
    <property type="entry name" value="Ribosomal_L19"/>
    <property type="match status" value="1"/>
</dbReference>
<evidence type="ECO:0000256" key="5">
    <source>
        <dbReference type="ARBA" id="ARBA00035171"/>
    </source>
</evidence>
<gene>
    <name evidence="6 8" type="primary">rplS</name>
    <name evidence="8" type="ORF">FTV88_2038</name>
</gene>